<comment type="function">
    <text evidence="1 11">Condensation of UDP-2,3-diacylglucosamine and 2,3-diacylglucosamine-1-phosphate to form lipid A disaccharide, a precursor of lipid A, a phosphorylated glycolipid that anchors the lipopolysaccharide to the outer membrane of the cell.</text>
</comment>
<evidence type="ECO:0000256" key="6">
    <source>
        <dbReference type="ARBA" id="ARBA00022556"/>
    </source>
</evidence>
<comment type="catalytic activity">
    <reaction evidence="10 11">
        <text>a lipid X + a UDP-2-N,3-O-bis[(3R)-3-hydroxyacyl]-alpha-D-glucosamine = a lipid A disaccharide + UDP + H(+)</text>
        <dbReference type="Rhea" id="RHEA:67828"/>
        <dbReference type="ChEBI" id="CHEBI:15378"/>
        <dbReference type="ChEBI" id="CHEBI:58223"/>
        <dbReference type="ChEBI" id="CHEBI:137748"/>
        <dbReference type="ChEBI" id="CHEBI:176338"/>
        <dbReference type="ChEBI" id="CHEBI:176343"/>
        <dbReference type="EC" id="2.4.1.182"/>
    </reaction>
</comment>
<evidence type="ECO:0000256" key="5">
    <source>
        <dbReference type="ARBA" id="ARBA00022516"/>
    </source>
</evidence>
<evidence type="ECO:0000256" key="7">
    <source>
        <dbReference type="ARBA" id="ARBA00022676"/>
    </source>
</evidence>
<comment type="similarity">
    <text evidence="2 11">Belongs to the LpxB family.</text>
</comment>
<evidence type="ECO:0000313" key="12">
    <source>
        <dbReference type="EMBL" id="MDT0593707.1"/>
    </source>
</evidence>
<accession>A0ABU2ZQH2</accession>
<keyword evidence="5 11" id="KW-0444">Lipid biosynthesis</keyword>
<evidence type="ECO:0000256" key="11">
    <source>
        <dbReference type="HAMAP-Rule" id="MF_00392"/>
    </source>
</evidence>
<dbReference type="HAMAP" id="MF_00392">
    <property type="entry name" value="LpxB"/>
    <property type="match status" value="1"/>
</dbReference>
<dbReference type="EC" id="2.4.1.182" evidence="3 11"/>
<sequence>MNIKKPLRIGLVVGETSGAILAQGMLKEILQRYPDAVVEGIGSQQLIDMGMNSLFDMNELSVMGLVEVLKHLPRLMHIRKTVIRHFINSPPDVFIGVDAPDFNLTVEKKLKAVGIPTVHYVSPTVWAWREKRIHKIAKATNLVLGVFPFENEIYAKYNIPFKFVGHTMADSIPIEIDKIAAKDALQLRADNLYLALLPGSRKREIDALLNVFIDTYQLLKQKHPNMRIIIPAVNLEREEQIKEMLKDNYPELTDYIISRRPAREVMMASDLVLLASGTAALEAMLCKSPMVVAYKMSGLTYMMMKRLYKPAYFALPNILANKSLVPEFLQEQVNPDNLAHHLEQVMSEEREDLLLDYTAIHNSLAKSADVESSKAILSLIGESQNHDD</sequence>
<organism evidence="12 13">
    <name type="scientific">Glaciecola petra</name>
    <dbReference type="NCBI Taxonomy" id="3075602"/>
    <lineage>
        <taxon>Bacteria</taxon>
        <taxon>Pseudomonadati</taxon>
        <taxon>Pseudomonadota</taxon>
        <taxon>Gammaproteobacteria</taxon>
        <taxon>Alteromonadales</taxon>
        <taxon>Alteromonadaceae</taxon>
        <taxon>Glaciecola</taxon>
    </lineage>
</organism>
<dbReference type="InterPro" id="IPR003835">
    <property type="entry name" value="Glyco_trans_19"/>
</dbReference>
<evidence type="ECO:0000256" key="9">
    <source>
        <dbReference type="ARBA" id="ARBA00023098"/>
    </source>
</evidence>
<evidence type="ECO:0000313" key="13">
    <source>
        <dbReference type="Proteomes" id="UP001253545"/>
    </source>
</evidence>
<evidence type="ECO:0000256" key="1">
    <source>
        <dbReference type="ARBA" id="ARBA00002056"/>
    </source>
</evidence>
<dbReference type="Gene3D" id="3.40.50.2000">
    <property type="entry name" value="Glycogen Phosphorylase B"/>
    <property type="match status" value="2"/>
</dbReference>
<dbReference type="SUPFAM" id="SSF53756">
    <property type="entry name" value="UDP-Glycosyltransferase/glycogen phosphorylase"/>
    <property type="match status" value="1"/>
</dbReference>
<dbReference type="CDD" id="cd01635">
    <property type="entry name" value="Glycosyltransferase_GTB-type"/>
    <property type="match status" value="1"/>
</dbReference>
<dbReference type="PANTHER" id="PTHR30372">
    <property type="entry name" value="LIPID-A-DISACCHARIDE SYNTHASE"/>
    <property type="match status" value="1"/>
</dbReference>
<proteinExistence type="inferred from homology"/>
<dbReference type="GO" id="GO:0008915">
    <property type="term" value="F:lipid-A-disaccharide synthase activity"/>
    <property type="evidence" value="ECO:0007669"/>
    <property type="project" value="UniProtKB-EC"/>
</dbReference>
<gene>
    <name evidence="11 12" type="primary">lpxB</name>
    <name evidence="12" type="ORF">RM552_02470</name>
</gene>
<evidence type="ECO:0000256" key="8">
    <source>
        <dbReference type="ARBA" id="ARBA00022679"/>
    </source>
</evidence>
<dbReference type="NCBIfam" id="TIGR00215">
    <property type="entry name" value="lpxB"/>
    <property type="match status" value="1"/>
</dbReference>
<comment type="pathway">
    <text evidence="11">Bacterial outer membrane biogenesis; LPS lipid A biosynthesis.</text>
</comment>
<evidence type="ECO:0000256" key="4">
    <source>
        <dbReference type="ARBA" id="ARBA00020902"/>
    </source>
</evidence>
<keyword evidence="7 11" id="KW-0328">Glycosyltransferase</keyword>
<evidence type="ECO:0000256" key="10">
    <source>
        <dbReference type="ARBA" id="ARBA00048975"/>
    </source>
</evidence>
<evidence type="ECO:0000256" key="3">
    <source>
        <dbReference type="ARBA" id="ARBA00012687"/>
    </source>
</evidence>
<dbReference type="Proteomes" id="UP001253545">
    <property type="component" value="Unassembled WGS sequence"/>
</dbReference>
<protein>
    <recommendedName>
        <fullName evidence="4 11">Lipid-A-disaccharide synthase</fullName>
        <ecNumber evidence="3 11">2.4.1.182</ecNumber>
    </recommendedName>
</protein>
<dbReference type="EMBL" id="JAVRHX010000001">
    <property type="protein sequence ID" value="MDT0593707.1"/>
    <property type="molecule type" value="Genomic_DNA"/>
</dbReference>
<reference evidence="12 13" key="1">
    <citation type="submission" date="2023-09" db="EMBL/GenBank/DDBJ databases">
        <authorList>
            <person name="Rey-Velasco X."/>
        </authorList>
    </citation>
    <scope>NUCLEOTIDE SEQUENCE [LARGE SCALE GENOMIC DNA]</scope>
    <source>
        <strain evidence="12 13">P117</strain>
    </source>
</reference>
<dbReference type="RefSeq" id="WP_311367211.1">
    <property type="nucleotide sequence ID" value="NZ_JAVRHX010000001.1"/>
</dbReference>
<comment type="caution">
    <text evidence="12">The sequence shown here is derived from an EMBL/GenBank/DDBJ whole genome shotgun (WGS) entry which is preliminary data.</text>
</comment>
<dbReference type="Pfam" id="PF02684">
    <property type="entry name" value="LpxB"/>
    <property type="match status" value="1"/>
</dbReference>
<keyword evidence="6 11" id="KW-0441">Lipid A biosynthesis</keyword>
<dbReference type="PANTHER" id="PTHR30372:SF4">
    <property type="entry name" value="LIPID-A-DISACCHARIDE SYNTHASE, MITOCHONDRIAL-RELATED"/>
    <property type="match status" value="1"/>
</dbReference>
<keyword evidence="8 11" id="KW-0808">Transferase</keyword>
<name>A0ABU2ZQH2_9ALTE</name>
<evidence type="ECO:0000256" key="2">
    <source>
        <dbReference type="ARBA" id="ARBA00007868"/>
    </source>
</evidence>
<keyword evidence="9 11" id="KW-0443">Lipid metabolism</keyword>
<keyword evidence="13" id="KW-1185">Reference proteome</keyword>